<dbReference type="Proteomes" id="UP001352852">
    <property type="component" value="Unassembled WGS sequence"/>
</dbReference>
<reference evidence="1 2" key="1">
    <citation type="submission" date="2021-06" db="EMBL/GenBank/DDBJ databases">
        <authorList>
            <person name="Palmer J.M."/>
        </authorList>
    </citation>
    <scope>NUCLEOTIDE SEQUENCE [LARGE SCALE GENOMIC DNA]</scope>
    <source>
        <strain evidence="1 2">CL_MEX2019</strain>
        <tissue evidence="1">Muscle</tissue>
    </source>
</reference>
<proteinExistence type="predicted"/>
<organism evidence="1 2">
    <name type="scientific">Characodon lateralis</name>
    <dbReference type="NCBI Taxonomy" id="208331"/>
    <lineage>
        <taxon>Eukaryota</taxon>
        <taxon>Metazoa</taxon>
        <taxon>Chordata</taxon>
        <taxon>Craniata</taxon>
        <taxon>Vertebrata</taxon>
        <taxon>Euteleostomi</taxon>
        <taxon>Actinopterygii</taxon>
        <taxon>Neopterygii</taxon>
        <taxon>Teleostei</taxon>
        <taxon>Neoteleostei</taxon>
        <taxon>Acanthomorphata</taxon>
        <taxon>Ovalentaria</taxon>
        <taxon>Atherinomorphae</taxon>
        <taxon>Cyprinodontiformes</taxon>
        <taxon>Goodeidae</taxon>
        <taxon>Characodon</taxon>
    </lineage>
</organism>
<evidence type="ECO:0000313" key="2">
    <source>
        <dbReference type="Proteomes" id="UP001352852"/>
    </source>
</evidence>
<evidence type="ECO:0000313" key="1">
    <source>
        <dbReference type="EMBL" id="MED6268066.1"/>
    </source>
</evidence>
<sequence length="75" mass="8781">MRVQCMCVCLRRRECVEINTTRVFPAEISVSVNNCGFMEETKCTSFNQTRCENFDRWEGRPVAGRDFRWLGLPVT</sequence>
<dbReference type="EMBL" id="JAHUTJ010009815">
    <property type="protein sequence ID" value="MED6268066.1"/>
    <property type="molecule type" value="Genomic_DNA"/>
</dbReference>
<gene>
    <name evidence="1" type="ORF">CHARACLAT_018501</name>
</gene>
<comment type="caution">
    <text evidence="1">The sequence shown here is derived from an EMBL/GenBank/DDBJ whole genome shotgun (WGS) entry which is preliminary data.</text>
</comment>
<keyword evidence="2" id="KW-1185">Reference proteome</keyword>
<accession>A0ABU7D106</accession>
<protein>
    <submittedName>
        <fullName evidence="1">Uncharacterized protein</fullName>
    </submittedName>
</protein>
<name>A0ABU7D106_9TELE</name>